<name>A0ACB8YMS3_9ASTR</name>
<reference evidence="2" key="1">
    <citation type="journal article" date="2022" name="Mol. Ecol. Resour.">
        <title>The genomes of chicory, endive, great burdock and yacon provide insights into Asteraceae palaeo-polyploidization history and plant inulin production.</title>
        <authorList>
            <person name="Fan W."/>
            <person name="Wang S."/>
            <person name="Wang H."/>
            <person name="Wang A."/>
            <person name="Jiang F."/>
            <person name="Liu H."/>
            <person name="Zhao H."/>
            <person name="Xu D."/>
            <person name="Zhang Y."/>
        </authorList>
    </citation>
    <scope>NUCLEOTIDE SEQUENCE [LARGE SCALE GENOMIC DNA]</scope>
    <source>
        <strain evidence="2">cv. Yunnan</strain>
    </source>
</reference>
<sequence length="85" mass="10031">MDLFIIRLLLNPHLVKELRIKAVLLSSYEPTITRERDELERSPDDRLIIVGRAATGGGYGFRVTCLRFVTLRRKEELPPWLRQRR</sequence>
<protein>
    <submittedName>
        <fullName evidence="1">Uncharacterized protein</fullName>
    </submittedName>
</protein>
<evidence type="ECO:0000313" key="1">
    <source>
        <dbReference type="EMBL" id="KAI3686728.1"/>
    </source>
</evidence>
<dbReference type="Proteomes" id="UP001056120">
    <property type="component" value="Linkage Group LG27"/>
</dbReference>
<evidence type="ECO:0000313" key="2">
    <source>
        <dbReference type="Proteomes" id="UP001056120"/>
    </source>
</evidence>
<organism evidence="1 2">
    <name type="scientific">Smallanthus sonchifolius</name>
    <dbReference type="NCBI Taxonomy" id="185202"/>
    <lineage>
        <taxon>Eukaryota</taxon>
        <taxon>Viridiplantae</taxon>
        <taxon>Streptophyta</taxon>
        <taxon>Embryophyta</taxon>
        <taxon>Tracheophyta</taxon>
        <taxon>Spermatophyta</taxon>
        <taxon>Magnoliopsida</taxon>
        <taxon>eudicotyledons</taxon>
        <taxon>Gunneridae</taxon>
        <taxon>Pentapetalae</taxon>
        <taxon>asterids</taxon>
        <taxon>campanulids</taxon>
        <taxon>Asterales</taxon>
        <taxon>Asteraceae</taxon>
        <taxon>Asteroideae</taxon>
        <taxon>Heliantheae alliance</taxon>
        <taxon>Millerieae</taxon>
        <taxon>Smallanthus</taxon>
    </lineage>
</organism>
<gene>
    <name evidence="1" type="ORF">L1987_80412</name>
</gene>
<reference evidence="1 2" key="2">
    <citation type="journal article" date="2022" name="Mol. Ecol. Resour.">
        <title>The genomes of chicory, endive, great burdock and yacon provide insights into Asteraceae paleo-polyploidization history and plant inulin production.</title>
        <authorList>
            <person name="Fan W."/>
            <person name="Wang S."/>
            <person name="Wang H."/>
            <person name="Wang A."/>
            <person name="Jiang F."/>
            <person name="Liu H."/>
            <person name="Zhao H."/>
            <person name="Xu D."/>
            <person name="Zhang Y."/>
        </authorList>
    </citation>
    <scope>NUCLEOTIDE SEQUENCE [LARGE SCALE GENOMIC DNA]</scope>
    <source>
        <strain evidence="2">cv. Yunnan</strain>
        <tissue evidence="1">Leaves</tissue>
    </source>
</reference>
<keyword evidence="2" id="KW-1185">Reference proteome</keyword>
<proteinExistence type="predicted"/>
<accession>A0ACB8YMS3</accession>
<comment type="caution">
    <text evidence="1">The sequence shown here is derived from an EMBL/GenBank/DDBJ whole genome shotgun (WGS) entry which is preliminary data.</text>
</comment>
<dbReference type="EMBL" id="CM042044">
    <property type="protein sequence ID" value="KAI3686728.1"/>
    <property type="molecule type" value="Genomic_DNA"/>
</dbReference>